<dbReference type="RefSeq" id="XP_058976357.1">
    <property type="nucleotide sequence ID" value="XM_059120374.1"/>
</dbReference>
<feature type="transmembrane region" description="Helical" evidence="6">
    <location>
        <begin position="198"/>
        <end position="222"/>
    </location>
</feature>
<accession>A0ABM3US73</accession>
<keyword evidence="7" id="KW-1185">Reference proteome</keyword>
<dbReference type="CDD" id="cd03127">
    <property type="entry name" value="tetraspanin_LEL"/>
    <property type="match status" value="1"/>
</dbReference>
<dbReference type="Pfam" id="PF00335">
    <property type="entry name" value="Tetraspanin"/>
    <property type="match status" value="1"/>
</dbReference>
<evidence type="ECO:0000256" key="5">
    <source>
        <dbReference type="ARBA" id="ARBA00023136"/>
    </source>
</evidence>
<keyword evidence="4 6" id="KW-1133">Transmembrane helix</keyword>
<evidence type="ECO:0000313" key="9">
    <source>
        <dbReference type="RefSeq" id="XP_058976357.1"/>
    </source>
</evidence>
<dbReference type="PANTHER" id="PTHR19282">
    <property type="entry name" value="TETRASPANIN"/>
    <property type="match status" value="1"/>
</dbReference>
<proteinExistence type="inferred from homology"/>
<evidence type="ECO:0000313" key="8">
    <source>
        <dbReference type="RefSeq" id="XP_058976356.1"/>
    </source>
</evidence>
<dbReference type="InterPro" id="IPR000301">
    <property type="entry name" value="Tetraspanin_animals"/>
</dbReference>
<keyword evidence="3 6" id="KW-0812">Transmembrane</keyword>
<dbReference type="InterPro" id="IPR018499">
    <property type="entry name" value="Tetraspanin/Peripherin"/>
</dbReference>
<keyword evidence="5 6" id="KW-0472">Membrane</keyword>
<dbReference type="PRINTS" id="PR00259">
    <property type="entry name" value="TMFOUR"/>
</dbReference>
<organism evidence="7 9">
    <name type="scientific">Musca domestica</name>
    <name type="common">House fly</name>
    <dbReference type="NCBI Taxonomy" id="7370"/>
    <lineage>
        <taxon>Eukaryota</taxon>
        <taxon>Metazoa</taxon>
        <taxon>Ecdysozoa</taxon>
        <taxon>Arthropoda</taxon>
        <taxon>Hexapoda</taxon>
        <taxon>Insecta</taxon>
        <taxon>Pterygota</taxon>
        <taxon>Neoptera</taxon>
        <taxon>Endopterygota</taxon>
        <taxon>Diptera</taxon>
        <taxon>Brachycera</taxon>
        <taxon>Muscomorpha</taxon>
        <taxon>Muscoidea</taxon>
        <taxon>Muscidae</taxon>
        <taxon>Musca</taxon>
    </lineage>
</organism>
<feature type="transmembrane region" description="Helical" evidence="6">
    <location>
        <begin position="12"/>
        <end position="37"/>
    </location>
</feature>
<reference evidence="8 9" key="1">
    <citation type="submission" date="2025-05" db="UniProtKB">
        <authorList>
            <consortium name="RefSeq"/>
        </authorList>
    </citation>
    <scope>IDENTIFICATION</scope>
    <source>
        <strain evidence="8 9">Aabys</strain>
        <tissue evidence="8 9">Whole body</tissue>
    </source>
</reference>
<feature type="transmembrane region" description="Helical" evidence="6">
    <location>
        <begin position="88"/>
        <end position="105"/>
    </location>
</feature>
<dbReference type="SUPFAM" id="SSF48652">
    <property type="entry name" value="Tetraspanin"/>
    <property type="match status" value="1"/>
</dbReference>
<evidence type="ECO:0000256" key="3">
    <source>
        <dbReference type="ARBA" id="ARBA00022692"/>
    </source>
</evidence>
<comment type="similarity">
    <text evidence="2 6">Belongs to the tetraspanin (TM4SF) family.</text>
</comment>
<gene>
    <name evidence="8 9" type="primary">LOC131800379</name>
</gene>
<dbReference type="Gene3D" id="1.10.1450.10">
    <property type="entry name" value="Tetraspanin"/>
    <property type="match status" value="1"/>
</dbReference>
<evidence type="ECO:0000313" key="7">
    <source>
        <dbReference type="Proteomes" id="UP001652621"/>
    </source>
</evidence>
<evidence type="ECO:0000256" key="1">
    <source>
        <dbReference type="ARBA" id="ARBA00004141"/>
    </source>
</evidence>
<comment type="subcellular location">
    <subcellularLocation>
        <location evidence="1 6">Membrane</location>
        <topology evidence="1 6">Multi-pass membrane protein</topology>
    </subcellularLocation>
</comment>
<feature type="transmembrane region" description="Helical" evidence="6">
    <location>
        <begin position="57"/>
        <end position="81"/>
    </location>
</feature>
<dbReference type="GeneID" id="131800379"/>
<dbReference type="PANTHER" id="PTHR19282:SF551">
    <property type="entry name" value="RE08073P-RELATED"/>
    <property type="match status" value="1"/>
</dbReference>
<name>A0ABM3US73_MUSDO</name>
<evidence type="ECO:0000256" key="6">
    <source>
        <dbReference type="RuleBase" id="RU361218"/>
    </source>
</evidence>
<dbReference type="PIRSF" id="PIRSF002419">
    <property type="entry name" value="Tetraspanin"/>
    <property type="match status" value="1"/>
</dbReference>
<protein>
    <recommendedName>
        <fullName evidence="6">Tetraspanin</fullName>
    </recommendedName>
</protein>
<dbReference type="Proteomes" id="UP001652621">
    <property type="component" value="Unplaced"/>
</dbReference>
<dbReference type="RefSeq" id="XP_058976356.1">
    <property type="nucleotide sequence ID" value="XM_059120373.1"/>
</dbReference>
<evidence type="ECO:0000256" key="2">
    <source>
        <dbReference type="ARBA" id="ARBA00006840"/>
    </source>
</evidence>
<dbReference type="InterPro" id="IPR008952">
    <property type="entry name" value="Tetraspanin_EC2_sf"/>
</dbReference>
<sequence>MGFETSTLKHILLLLNFVFAVLGLILFGFGIFVLVNAPEHRTVVHGEETTVDIGENLAGGLIIALGVAILFISIFGCLAAIHESKRRLLIFIVILCAMILIQLLLSSMASQGTRDGLAGSVEKGFKDLWEEELKEPGALAYYEKWLHCCGVNGTDDYVAIKHDIPKTCCEDGHCTKAGDYFTEGCEAQFNKYLASKMLTFNIVNCLLIMAEIAAAVFGWLLFSNLKNESRRSNLTWI</sequence>
<evidence type="ECO:0000256" key="4">
    <source>
        <dbReference type="ARBA" id="ARBA00022989"/>
    </source>
</evidence>